<dbReference type="PROSITE" id="PS50883">
    <property type="entry name" value="EAL"/>
    <property type="match status" value="1"/>
</dbReference>
<reference evidence="6" key="1">
    <citation type="journal article" date="2016" name="Int. J. Syst. Evol. Microbiol.">
        <title>Pseudoxanthomonas helianthi sp. nov., isolated from roots of Jerusalem artichoke (Helianthus tuberosus).</title>
        <authorList>
            <person name="Kittiwongwattana C."/>
            <person name="Thawai C."/>
        </authorList>
    </citation>
    <scope>NUCLEOTIDE SEQUENCE</scope>
    <source>
        <strain evidence="6">110414</strain>
    </source>
</reference>
<dbReference type="InterPro" id="IPR043128">
    <property type="entry name" value="Rev_trsase/Diguanyl_cyclase"/>
</dbReference>
<keyword evidence="7" id="KW-1185">Reference proteome</keyword>
<feature type="domain" description="Response regulatory" evidence="3">
    <location>
        <begin position="10"/>
        <end position="125"/>
    </location>
</feature>
<dbReference type="InterPro" id="IPR000014">
    <property type="entry name" value="PAS"/>
</dbReference>
<keyword evidence="2" id="KW-0175">Coiled coil</keyword>
<feature type="coiled-coil region" evidence="2">
    <location>
        <begin position="127"/>
        <end position="154"/>
    </location>
</feature>
<dbReference type="SUPFAM" id="SSF52172">
    <property type="entry name" value="CheY-like"/>
    <property type="match status" value="1"/>
</dbReference>
<dbReference type="GO" id="GO:0071111">
    <property type="term" value="F:cyclic-guanylate-specific phosphodiesterase activity"/>
    <property type="evidence" value="ECO:0007669"/>
    <property type="project" value="InterPro"/>
</dbReference>
<dbReference type="InterPro" id="IPR013767">
    <property type="entry name" value="PAS_fold"/>
</dbReference>
<dbReference type="Proteomes" id="UP000673447">
    <property type="component" value="Unassembled WGS sequence"/>
</dbReference>
<dbReference type="CDD" id="cd01948">
    <property type="entry name" value="EAL"/>
    <property type="match status" value="1"/>
</dbReference>
<dbReference type="PANTHER" id="PTHR33121:SF79">
    <property type="entry name" value="CYCLIC DI-GMP PHOSPHODIESTERASE PDED-RELATED"/>
    <property type="match status" value="1"/>
</dbReference>
<dbReference type="Pfam" id="PF00989">
    <property type="entry name" value="PAS"/>
    <property type="match status" value="1"/>
</dbReference>
<proteinExistence type="predicted"/>
<gene>
    <name evidence="6" type="ORF">J5837_14490</name>
</gene>
<dbReference type="CDD" id="cd00156">
    <property type="entry name" value="REC"/>
    <property type="match status" value="1"/>
</dbReference>
<sequence>MRIGKESTLRLLIVDDSVEDAETVVSTLRNGGLAVRPLRPRDADELDAMLGAQAIDLALVAYSAQGIALADVVQRVRASGKDLPVIVLLDDIDETSVAAALAADARVVALRGNPEHLLANLHGEWANLEARRSLRMLEAQLRETERRCETLIASSRDPIAYLHEGMHVRANEAYLEMFGFDSFEDVEGLSLLDLVTPDHVGNLKEVLKTLARGAAPPPRQALEARGIDGTVIPATLEFAAAAYEGEPCVQVVFRRIIAEADPGLTREVEDLRQRDLVTGLLNRPTFQRSLEDAVAEAARGEAQYGLLLLEADHHQRLLQEIGLDAADRLASAVAERLREALHEDATVARFGEHSFAVLQRGPYADTMALAERLRQAFATDLLNIGEWATAVGVSIGGVQVGERIASVGQVLARADASLRTAVELGGNQVQIFDPAASDRAEEERVQHWLGRVRDALAGDGFSLLFQPAISLRGDEGALYEALLRLDNNGEQATPASFLGIAEENGLMPEIDRWVVAHAIEKLAEARRAGRQPRLMVKVGSESFQDERLLQVIAQQLGAHDVPGELLWLQVPEARISTQLRVAGEFAARAARLGCRVGLEQFGTGVDSFRLLAHFRPAFVRIDRSLTQDLPTQPELQQKLGEITARANSENIATVVGFVEDASALNALFNANVDYVQGHFIAAPGAAMDFDFG</sequence>
<dbReference type="InterPro" id="IPR011006">
    <property type="entry name" value="CheY-like_superfamily"/>
</dbReference>
<evidence type="ECO:0000259" key="3">
    <source>
        <dbReference type="PROSITE" id="PS50110"/>
    </source>
</evidence>
<dbReference type="GO" id="GO:0006355">
    <property type="term" value="P:regulation of DNA-templated transcription"/>
    <property type="evidence" value="ECO:0007669"/>
    <property type="project" value="InterPro"/>
</dbReference>
<organism evidence="6 7">
    <name type="scientific">Pseudoxanthomonas helianthi</name>
    <dbReference type="NCBI Taxonomy" id="1453541"/>
    <lineage>
        <taxon>Bacteria</taxon>
        <taxon>Pseudomonadati</taxon>
        <taxon>Pseudomonadota</taxon>
        <taxon>Gammaproteobacteria</taxon>
        <taxon>Lysobacterales</taxon>
        <taxon>Lysobacteraceae</taxon>
        <taxon>Pseudoxanthomonas</taxon>
    </lineage>
</organism>
<dbReference type="Gene3D" id="3.30.450.20">
    <property type="entry name" value="PAS domain"/>
    <property type="match status" value="1"/>
</dbReference>
<feature type="domain" description="EAL" evidence="4">
    <location>
        <begin position="445"/>
        <end position="692"/>
    </location>
</feature>
<dbReference type="NCBIfam" id="TIGR00254">
    <property type="entry name" value="GGDEF"/>
    <property type="match status" value="1"/>
</dbReference>
<dbReference type="AlphaFoldDB" id="A0A940X9B6"/>
<dbReference type="InterPro" id="IPR001789">
    <property type="entry name" value="Sig_transdc_resp-reg_receiver"/>
</dbReference>
<dbReference type="RefSeq" id="WP_210537469.1">
    <property type="nucleotide sequence ID" value="NZ_JAGKTC010000003.1"/>
</dbReference>
<dbReference type="EMBL" id="JAGKTC010000003">
    <property type="protein sequence ID" value="MBP3985618.1"/>
    <property type="molecule type" value="Genomic_DNA"/>
</dbReference>
<dbReference type="GO" id="GO:0000160">
    <property type="term" value="P:phosphorelay signal transduction system"/>
    <property type="evidence" value="ECO:0007669"/>
    <property type="project" value="InterPro"/>
</dbReference>
<dbReference type="SMART" id="SM00052">
    <property type="entry name" value="EAL"/>
    <property type="match status" value="1"/>
</dbReference>
<dbReference type="SUPFAM" id="SSF55073">
    <property type="entry name" value="Nucleotide cyclase"/>
    <property type="match status" value="1"/>
</dbReference>
<evidence type="ECO:0000259" key="4">
    <source>
        <dbReference type="PROSITE" id="PS50883"/>
    </source>
</evidence>
<dbReference type="PROSITE" id="PS50110">
    <property type="entry name" value="RESPONSE_REGULATORY"/>
    <property type="match status" value="1"/>
</dbReference>
<accession>A0A940X9B6</accession>
<dbReference type="NCBIfam" id="TIGR00229">
    <property type="entry name" value="sensory_box"/>
    <property type="match status" value="1"/>
</dbReference>
<dbReference type="Gene3D" id="3.40.50.2300">
    <property type="match status" value="1"/>
</dbReference>
<dbReference type="InterPro" id="IPR050706">
    <property type="entry name" value="Cyclic-di-GMP_PDE-like"/>
</dbReference>
<dbReference type="Pfam" id="PF00990">
    <property type="entry name" value="GGDEF"/>
    <property type="match status" value="1"/>
</dbReference>
<evidence type="ECO:0000256" key="1">
    <source>
        <dbReference type="PROSITE-ProRule" id="PRU00169"/>
    </source>
</evidence>
<reference evidence="6" key="2">
    <citation type="submission" date="2021-03" db="EMBL/GenBank/DDBJ databases">
        <authorList>
            <person name="Cao W."/>
        </authorList>
    </citation>
    <scope>NUCLEOTIDE SEQUENCE</scope>
    <source>
        <strain evidence="6">110414</strain>
    </source>
</reference>
<dbReference type="Pfam" id="PF00563">
    <property type="entry name" value="EAL"/>
    <property type="match status" value="1"/>
</dbReference>
<dbReference type="InterPro" id="IPR001633">
    <property type="entry name" value="EAL_dom"/>
</dbReference>
<dbReference type="PANTHER" id="PTHR33121">
    <property type="entry name" value="CYCLIC DI-GMP PHOSPHODIESTERASE PDEF"/>
    <property type="match status" value="1"/>
</dbReference>
<evidence type="ECO:0000259" key="5">
    <source>
        <dbReference type="PROSITE" id="PS50887"/>
    </source>
</evidence>
<dbReference type="CDD" id="cd00130">
    <property type="entry name" value="PAS"/>
    <property type="match status" value="1"/>
</dbReference>
<comment type="caution">
    <text evidence="1">Lacks conserved residue(s) required for the propagation of feature annotation.</text>
</comment>
<protein>
    <submittedName>
        <fullName evidence="6">EAL domain-containing protein</fullName>
    </submittedName>
</protein>
<feature type="domain" description="GGDEF" evidence="5">
    <location>
        <begin position="302"/>
        <end position="434"/>
    </location>
</feature>
<evidence type="ECO:0000313" key="6">
    <source>
        <dbReference type="EMBL" id="MBP3985618.1"/>
    </source>
</evidence>
<dbReference type="SMART" id="SM00267">
    <property type="entry name" value="GGDEF"/>
    <property type="match status" value="1"/>
</dbReference>
<name>A0A940X9B6_9GAMM</name>
<dbReference type="Gene3D" id="3.20.20.450">
    <property type="entry name" value="EAL domain"/>
    <property type="match status" value="1"/>
</dbReference>
<dbReference type="PROSITE" id="PS50887">
    <property type="entry name" value="GGDEF"/>
    <property type="match status" value="1"/>
</dbReference>
<evidence type="ECO:0000313" key="7">
    <source>
        <dbReference type="Proteomes" id="UP000673447"/>
    </source>
</evidence>
<evidence type="ECO:0000256" key="2">
    <source>
        <dbReference type="SAM" id="Coils"/>
    </source>
</evidence>
<dbReference type="CDD" id="cd01949">
    <property type="entry name" value="GGDEF"/>
    <property type="match status" value="1"/>
</dbReference>
<dbReference type="InterPro" id="IPR029787">
    <property type="entry name" value="Nucleotide_cyclase"/>
</dbReference>
<dbReference type="SUPFAM" id="SSF141868">
    <property type="entry name" value="EAL domain-like"/>
    <property type="match status" value="1"/>
</dbReference>
<comment type="caution">
    <text evidence="6">The sequence shown here is derived from an EMBL/GenBank/DDBJ whole genome shotgun (WGS) entry which is preliminary data.</text>
</comment>
<dbReference type="SUPFAM" id="SSF55785">
    <property type="entry name" value="PYP-like sensor domain (PAS domain)"/>
    <property type="match status" value="1"/>
</dbReference>
<dbReference type="InterPro" id="IPR035919">
    <property type="entry name" value="EAL_sf"/>
</dbReference>
<dbReference type="Gene3D" id="3.30.70.270">
    <property type="match status" value="1"/>
</dbReference>
<dbReference type="InterPro" id="IPR035965">
    <property type="entry name" value="PAS-like_dom_sf"/>
</dbReference>
<dbReference type="InterPro" id="IPR000160">
    <property type="entry name" value="GGDEF_dom"/>
</dbReference>